<evidence type="ECO:0000313" key="5">
    <source>
        <dbReference type="Proteomes" id="UP000065473"/>
    </source>
</evidence>
<organism evidence="2 5">
    <name type="scientific">Sulfolobus acidocaldarius</name>
    <dbReference type="NCBI Taxonomy" id="2285"/>
    <lineage>
        <taxon>Archaea</taxon>
        <taxon>Thermoproteota</taxon>
        <taxon>Thermoprotei</taxon>
        <taxon>Sulfolobales</taxon>
        <taxon>Sulfolobaceae</taxon>
        <taxon>Sulfolobus</taxon>
    </lineage>
</organism>
<dbReference type="PANTHER" id="PTHR11373:SF4">
    <property type="entry name" value="DEOXYNUCLEOSIDE TRIPHOSPHATE TRIPHOSPHOHYDROLASE SAMHD1"/>
    <property type="match status" value="1"/>
</dbReference>
<dbReference type="GO" id="GO:0006203">
    <property type="term" value="P:dGTP catabolic process"/>
    <property type="evidence" value="ECO:0007669"/>
    <property type="project" value="TreeGrafter"/>
</dbReference>
<dbReference type="InterPro" id="IPR006674">
    <property type="entry name" value="HD_domain"/>
</dbReference>
<protein>
    <submittedName>
        <fullName evidence="2">Phosphohydrolase</fullName>
    </submittedName>
</protein>
<reference evidence="4 5" key="1">
    <citation type="submission" date="2015-12" db="EMBL/GenBank/DDBJ databases">
        <title>A stable core within a dynamic pangenome in Sulfolobus acidocaldarius.</title>
        <authorList>
            <person name="Anderson R."/>
            <person name="Kouris A."/>
            <person name="Seward C."/>
            <person name="Campbell K."/>
            <person name="Whitaker R."/>
        </authorList>
    </citation>
    <scope>NUCLEOTIDE SEQUENCE [LARGE SCALE GENOMIC DNA]</scope>
    <source>
        <strain evidence="2 5">GG12-C01-09</strain>
        <strain evidence="3 4">NG05B_CO5_07</strain>
    </source>
</reference>
<dbReference type="Pfam" id="PF19276">
    <property type="entry name" value="HD_assoc_2"/>
    <property type="match status" value="1"/>
</dbReference>
<accession>A0A0U3GJL3</accession>
<dbReference type="Proteomes" id="UP000065473">
    <property type="component" value="Chromosome"/>
</dbReference>
<dbReference type="OrthoDB" id="8895at2157"/>
<dbReference type="EMBL" id="CP013694">
    <property type="protein sequence ID" value="ALU28552.1"/>
    <property type="molecule type" value="Genomic_DNA"/>
</dbReference>
<gene>
    <name evidence="2" type="ORF">ATY89_00270</name>
    <name evidence="3" type="ORF">ATZ20_03315</name>
</gene>
<dbReference type="InterPro" id="IPR045509">
    <property type="entry name" value="HD_assoc_2"/>
</dbReference>
<evidence type="ECO:0000259" key="1">
    <source>
        <dbReference type="PROSITE" id="PS51831"/>
    </source>
</evidence>
<dbReference type="CDD" id="cd00077">
    <property type="entry name" value="HDc"/>
    <property type="match status" value="1"/>
</dbReference>
<dbReference type="SUPFAM" id="SSF109604">
    <property type="entry name" value="HD-domain/PDEase-like"/>
    <property type="match status" value="1"/>
</dbReference>
<dbReference type="STRING" id="1435377.SUSAZ_05945"/>
<dbReference type="GeneID" id="14551750"/>
<dbReference type="InterPro" id="IPR003607">
    <property type="entry name" value="HD/PDEase_dom"/>
</dbReference>
<dbReference type="PANTHER" id="PTHR11373">
    <property type="entry name" value="DEOXYNUCLEOSIDE TRIPHOSPHATE TRIPHOSPHOHYDROLASE"/>
    <property type="match status" value="1"/>
</dbReference>
<dbReference type="PaxDb" id="1435377-SUSAZ_05945"/>
<feature type="domain" description="HD" evidence="1">
    <location>
        <begin position="50"/>
        <end position="186"/>
    </location>
</feature>
<dbReference type="OMA" id="NVYWHHT"/>
<dbReference type="PROSITE" id="PS51831">
    <property type="entry name" value="HD"/>
    <property type="match status" value="1"/>
</dbReference>
<evidence type="ECO:0000313" key="3">
    <source>
        <dbReference type="EMBL" id="ALU31263.1"/>
    </source>
</evidence>
<evidence type="ECO:0000313" key="4">
    <source>
        <dbReference type="Proteomes" id="UP000060043"/>
    </source>
</evidence>
<name>A0A0U3GJL3_9CREN</name>
<sequence length="398" mass="46159">MKLIRDPIHGYIEIDDEILKIVSSRVFQRLRLISQNAMAHLVYPGMRHSRFEHSLGVMQLAGEFARFVKPPFFTPGYERLVKIAGLLHDIGHLAFSHTFESALQVANEIYGVKDVFYEGKKTHVKIGVKIIQENLSSILEAIKDSTISDPIKFLTNVLEENVRSEEERFALQIISNFIDADRGDYLLRDSYYAGVGYGSYDIERLKRVLVYVDGRIAVLRKAIPIVEQFLLARMYMFENVYFHSVVGMYNSILSHAIAKMIQTGLLDLSRLLEITDINVLSKLDKLDERYKRALLYREGYRRIKKEVINECLNRVDRDELINLSRETDGKIIYHEFFDVPYKEEKEAVYIFDGSKLQELSKVSNLITAVKDLKKAVIVYHVSEEDRIKKYKEILSNCE</sequence>
<evidence type="ECO:0000313" key="2">
    <source>
        <dbReference type="EMBL" id="ALU28552.1"/>
    </source>
</evidence>
<dbReference type="EMBL" id="CP013695">
    <property type="protein sequence ID" value="ALU31263.1"/>
    <property type="molecule type" value="Genomic_DNA"/>
</dbReference>
<dbReference type="Proteomes" id="UP000060043">
    <property type="component" value="Chromosome"/>
</dbReference>
<keyword evidence="2" id="KW-0378">Hydrolase</keyword>
<dbReference type="SMART" id="SM00471">
    <property type="entry name" value="HDc"/>
    <property type="match status" value="1"/>
</dbReference>
<dbReference type="InterPro" id="IPR050135">
    <property type="entry name" value="dGTPase-like"/>
</dbReference>
<dbReference type="Gene3D" id="1.10.3210.10">
    <property type="entry name" value="Hypothetical protein af1432"/>
    <property type="match status" value="1"/>
</dbReference>
<dbReference type="Pfam" id="PF01966">
    <property type="entry name" value="HD"/>
    <property type="match status" value="1"/>
</dbReference>
<proteinExistence type="predicted"/>
<dbReference type="GO" id="GO:0008832">
    <property type="term" value="F:dGTPase activity"/>
    <property type="evidence" value="ECO:0007669"/>
    <property type="project" value="TreeGrafter"/>
</dbReference>
<dbReference type="RefSeq" id="WP_011278094.1">
    <property type="nucleotide sequence ID" value="NZ_BHWZ01000003.1"/>
</dbReference>
<dbReference type="AlphaFoldDB" id="A0A0U3GJL3"/>